<dbReference type="EMBL" id="JOKM01000122">
    <property type="protein sequence ID" value="KGB20768.1"/>
    <property type="molecule type" value="Genomic_DNA"/>
</dbReference>
<evidence type="ECO:0000259" key="1">
    <source>
        <dbReference type="Pfam" id="PF13601"/>
    </source>
</evidence>
<dbReference type="Gene3D" id="1.10.10.10">
    <property type="entry name" value="Winged helix-like DNA-binding domain superfamily/Winged helix DNA-binding domain"/>
    <property type="match status" value="1"/>
</dbReference>
<protein>
    <recommendedName>
        <fullName evidence="1">Winged helix DNA-binding domain-containing protein</fullName>
    </recommendedName>
</protein>
<dbReference type="AlphaFoldDB" id="A0A095AVK1"/>
<dbReference type="STRING" id="104102.AtDm6_3547"/>
<sequence>MFSFDIHDLDETIHGRVRLGIMTFLASTGTADFTTLKAHLQVSDGNLSTHLRKLEEADYILQNKSFAGRRPLTQLSLTEKGRKAYIAYLDAISRLISMTDPKA</sequence>
<dbReference type="InterPro" id="IPR027395">
    <property type="entry name" value="WH_DNA-bd_dom"/>
</dbReference>
<dbReference type="RefSeq" id="WP_035382454.1">
    <property type="nucleotide sequence ID" value="NZ_JACAOJ010000021.1"/>
</dbReference>
<evidence type="ECO:0000313" key="2">
    <source>
        <dbReference type="EMBL" id="KGB20768.1"/>
    </source>
</evidence>
<dbReference type="PANTHER" id="PTHR37318">
    <property type="entry name" value="BSL7504 PROTEIN"/>
    <property type="match status" value="1"/>
</dbReference>
<dbReference type="GeneID" id="89478821"/>
<dbReference type="Pfam" id="PF13601">
    <property type="entry name" value="HTH_34"/>
    <property type="match status" value="1"/>
</dbReference>
<organism evidence="2 3">
    <name type="scientific">Acetobacter tropicalis</name>
    <dbReference type="NCBI Taxonomy" id="104102"/>
    <lineage>
        <taxon>Bacteria</taxon>
        <taxon>Pseudomonadati</taxon>
        <taxon>Pseudomonadota</taxon>
        <taxon>Alphaproteobacteria</taxon>
        <taxon>Acetobacterales</taxon>
        <taxon>Acetobacteraceae</taxon>
        <taxon>Acetobacter</taxon>
    </lineage>
</organism>
<evidence type="ECO:0000313" key="3">
    <source>
        <dbReference type="Proteomes" id="UP000029448"/>
    </source>
</evidence>
<feature type="domain" description="Winged helix DNA-binding" evidence="1">
    <location>
        <begin position="17"/>
        <end position="96"/>
    </location>
</feature>
<dbReference type="SUPFAM" id="SSF46785">
    <property type="entry name" value="Winged helix' DNA-binding domain"/>
    <property type="match status" value="1"/>
</dbReference>
<dbReference type="PATRIC" id="fig|104102.7.peg.3495"/>
<reference evidence="2 3" key="1">
    <citation type="submission" date="2014-06" db="EMBL/GenBank/DDBJ databases">
        <title>Functional and comparative genomic analyses of the Drosophila gut microbiota identify candidate symbiosis factors.</title>
        <authorList>
            <person name="Newell P.D."/>
            <person name="Chaston J.M."/>
            <person name="Douglas A.E."/>
        </authorList>
    </citation>
    <scope>NUCLEOTIDE SEQUENCE [LARGE SCALE GENOMIC DNA]</scope>
    <source>
        <strain evidence="2 3">DmCS_006</strain>
    </source>
</reference>
<dbReference type="PANTHER" id="PTHR37318:SF1">
    <property type="entry name" value="BSL7504 PROTEIN"/>
    <property type="match status" value="1"/>
</dbReference>
<dbReference type="InterPro" id="IPR036390">
    <property type="entry name" value="WH_DNA-bd_sf"/>
</dbReference>
<dbReference type="Proteomes" id="UP000029448">
    <property type="component" value="Unassembled WGS sequence"/>
</dbReference>
<gene>
    <name evidence="2" type="ORF">AtDm6_3547</name>
</gene>
<accession>A0A095AVK1</accession>
<name>A0A095AVK1_9PROT</name>
<dbReference type="InterPro" id="IPR036388">
    <property type="entry name" value="WH-like_DNA-bd_sf"/>
</dbReference>
<keyword evidence="3" id="KW-1185">Reference proteome</keyword>
<proteinExistence type="predicted"/>
<comment type="caution">
    <text evidence="2">The sequence shown here is derived from an EMBL/GenBank/DDBJ whole genome shotgun (WGS) entry which is preliminary data.</text>
</comment>